<evidence type="ECO:0008006" key="3">
    <source>
        <dbReference type="Google" id="ProtNLM"/>
    </source>
</evidence>
<protein>
    <recommendedName>
        <fullName evidence="3">Sensory transduction regulator</fullName>
    </recommendedName>
</protein>
<evidence type="ECO:0000313" key="1">
    <source>
        <dbReference type="EMBL" id="SKA04111.1"/>
    </source>
</evidence>
<gene>
    <name evidence="1" type="ORF">SAMN02745674_01663</name>
</gene>
<dbReference type="AlphaFoldDB" id="A0A1T4QKV7"/>
<sequence length="220" mass="24040">MKAGKPKSSAVYVREFRARMREAGLVKKDVWIRPEYARDLAAAEQRFRQIPGTATTAASAPAQRDDAAATPGWTLPSLQHALETSPLVQSGGIEVHRSEGADPTLRLVMREYGDLPVFIAVGGWQIVVQVLMWPVDHVTDPAAFNAHVLRTHKLLPLTTMGIEPVAGVASYIMFGSLGTQSSLADILFEIDTLAENVIACVDAYGFFLRDDVLPQDETRP</sequence>
<evidence type="ECO:0000313" key="2">
    <source>
        <dbReference type="Proteomes" id="UP000190061"/>
    </source>
</evidence>
<dbReference type="RefSeq" id="WP_078758244.1">
    <property type="nucleotide sequence ID" value="NZ_FUXP01000005.1"/>
</dbReference>
<dbReference type="InterPro" id="IPR019231">
    <property type="entry name" value="DUF2170"/>
</dbReference>
<dbReference type="OrthoDB" id="7677665at2"/>
<keyword evidence="2" id="KW-1185">Reference proteome</keyword>
<proteinExistence type="predicted"/>
<dbReference type="Pfam" id="PF09938">
    <property type="entry name" value="DUF2170"/>
    <property type="match status" value="1"/>
</dbReference>
<dbReference type="STRING" id="1122188.SAMN02745674_01663"/>
<dbReference type="Proteomes" id="UP000190061">
    <property type="component" value="Unassembled WGS sequence"/>
</dbReference>
<organism evidence="1 2">
    <name type="scientific">Lysobacter spongiicola DSM 21749</name>
    <dbReference type="NCBI Taxonomy" id="1122188"/>
    <lineage>
        <taxon>Bacteria</taxon>
        <taxon>Pseudomonadati</taxon>
        <taxon>Pseudomonadota</taxon>
        <taxon>Gammaproteobacteria</taxon>
        <taxon>Lysobacterales</taxon>
        <taxon>Lysobacteraceae</taxon>
        <taxon>Novilysobacter</taxon>
    </lineage>
</organism>
<name>A0A1T4QKV7_9GAMM</name>
<accession>A0A1T4QKV7</accession>
<reference evidence="1 2" key="1">
    <citation type="submission" date="2017-02" db="EMBL/GenBank/DDBJ databases">
        <authorList>
            <person name="Peterson S.W."/>
        </authorList>
    </citation>
    <scope>NUCLEOTIDE SEQUENCE [LARGE SCALE GENOMIC DNA]</scope>
    <source>
        <strain evidence="1 2">DSM 21749</strain>
    </source>
</reference>
<dbReference type="EMBL" id="FUXP01000005">
    <property type="protein sequence ID" value="SKA04111.1"/>
    <property type="molecule type" value="Genomic_DNA"/>
</dbReference>